<dbReference type="Pfam" id="PF07690">
    <property type="entry name" value="MFS_1"/>
    <property type="match status" value="1"/>
</dbReference>
<evidence type="ECO:0000256" key="3">
    <source>
        <dbReference type="ARBA" id="ARBA00022989"/>
    </source>
</evidence>
<keyword evidence="4 6" id="KW-0472">Membrane</keyword>
<keyword evidence="8" id="KW-1185">Reference proteome</keyword>
<feature type="transmembrane region" description="Helical" evidence="6">
    <location>
        <begin position="131"/>
        <end position="152"/>
    </location>
</feature>
<dbReference type="GO" id="GO:0022857">
    <property type="term" value="F:transmembrane transporter activity"/>
    <property type="evidence" value="ECO:0007669"/>
    <property type="project" value="InterPro"/>
</dbReference>
<dbReference type="PANTHER" id="PTHR43184">
    <property type="entry name" value="MAJOR FACILITATOR SUPERFAMILY TRANSPORTER 16, ISOFORM B"/>
    <property type="match status" value="1"/>
</dbReference>
<dbReference type="GO" id="GO:0055062">
    <property type="term" value="P:phosphate ion homeostasis"/>
    <property type="evidence" value="ECO:0007669"/>
    <property type="project" value="TreeGrafter"/>
</dbReference>
<proteinExistence type="predicted"/>
<evidence type="ECO:0000256" key="1">
    <source>
        <dbReference type="ARBA" id="ARBA00004141"/>
    </source>
</evidence>
<evidence type="ECO:0000256" key="6">
    <source>
        <dbReference type="SAM" id="Phobius"/>
    </source>
</evidence>
<evidence type="ECO:0000256" key="4">
    <source>
        <dbReference type="ARBA" id="ARBA00023136"/>
    </source>
</evidence>
<accession>A0A6A3APR9</accession>
<dbReference type="AlphaFoldDB" id="A0A6A3APR9"/>
<feature type="compositionally biased region" description="Acidic residues" evidence="5">
    <location>
        <begin position="187"/>
        <end position="196"/>
    </location>
</feature>
<evidence type="ECO:0000313" key="7">
    <source>
        <dbReference type="EMBL" id="KAE8705245.1"/>
    </source>
</evidence>
<comment type="subcellular location">
    <subcellularLocation>
        <location evidence="1">Membrane</location>
        <topology evidence="1">Multi-pass membrane protein</topology>
    </subcellularLocation>
</comment>
<evidence type="ECO:0000313" key="8">
    <source>
        <dbReference type="Proteomes" id="UP000436088"/>
    </source>
</evidence>
<dbReference type="SUPFAM" id="SSF103473">
    <property type="entry name" value="MFS general substrate transporter"/>
    <property type="match status" value="1"/>
</dbReference>
<dbReference type="PANTHER" id="PTHR43184:SF15">
    <property type="entry name" value="GLYCEROL-3-PHOSPHATE TRANSPORTER 1-RELATED"/>
    <property type="match status" value="1"/>
</dbReference>
<evidence type="ECO:0000256" key="5">
    <source>
        <dbReference type="SAM" id="MobiDB-lite"/>
    </source>
</evidence>
<dbReference type="GO" id="GO:0016020">
    <property type="term" value="C:membrane"/>
    <property type="evidence" value="ECO:0007669"/>
    <property type="project" value="UniProtKB-SubCell"/>
</dbReference>
<evidence type="ECO:0000256" key="2">
    <source>
        <dbReference type="ARBA" id="ARBA00022692"/>
    </source>
</evidence>
<feature type="transmembrane region" description="Helical" evidence="6">
    <location>
        <begin position="30"/>
        <end position="48"/>
    </location>
</feature>
<feature type="transmembrane region" description="Helical" evidence="6">
    <location>
        <begin position="158"/>
        <end position="178"/>
    </location>
</feature>
<dbReference type="InterPro" id="IPR011701">
    <property type="entry name" value="MFS"/>
</dbReference>
<dbReference type="InterPro" id="IPR036259">
    <property type="entry name" value="MFS_trans_sf"/>
</dbReference>
<name>A0A6A3APR9_HIBSY</name>
<organism evidence="7 8">
    <name type="scientific">Hibiscus syriacus</name>
    <name type="common">Rose of Sharon</name>
    <dbReference type="NCBI Taxonomy" id="106335"/>
    <lineage>
        <taxon>Eukaryota</taxon>
        <taxon>Viridiplantae</taxon>
        <taxon>Streptophyta</taxon>
        <taxon>Embryophyta</taxon>
        <taxon>Tracheophyta</taxon>
        <taxon>Spermatophyta</taxon>
        <taxon>Magnoliopsida</taxon>
        <taxon>eudicotyledons</taxon>
        <taxon>Gunneridae</taxon>
        <taxon>Pentapetalae</taxon>
        <taxon>rosids</taxon>
        <taxon>malvids</taxon>
        <taxon>Malvales</taxon>
        <taxon>Malvaceae</taxon>
        <taxon>Malvoideae</taxon>
        <taxon>Hibiscus</taxon>
    </lineage>
</organism>
<reference evidence="7" key="1">
    <citation type="submission" date="2019-09" db="EMBL/GenBank/DDBJ databases">
        <title>Draft genome information of white flower Hibiscus syriacus.</title>
        <authorList>
            <person name="Kim Y.-M."/>
        </authorList>
    </citation>
    <scope>NUCLEOTIDE SEQUENCE [LARGE SCALE GENOMIC DNA]</scope>
    <source>
        <strain evidence="7">YM2019G1</strain>
    </source>
</reference>
<protein>
    <submittedName>
        <fullName evidence="7">Glycerol-3-phosphate transporter 1</fullName>
    </submittedName>
</protein>
<gene>
    <name evidence="7" type="ORF">F3Y22_tig00110429pilonHSYRG00340</name>
</gene>
<dbReference type="Gene3D" id="1.20.1250.20">
    <property type="entry name" value="MFS general substrate transporter like domains"/>
    <property type="match status" value="1"/>
</dbReference>
<dbReference type="Proteomes" id="UP000436088">
    <property type="component" value="Unassembled WGS sequence"/>
</dbReference>
<comment type="caution">
    <text evidence="7">The sequence shown here is derived from an EMBL/GenBank/DDBJ whole genome shotgun (WGS) entry which is preliminary data.</text>
</comment>
<sequence>MGSPSERSYSKPLGIRFLEYIKGAKLSYKTHQAIVLIVTFFAYASYHATRKTSSIVKSALDPQSSVAGLKLPYLISSQRLSWVLGDGWSPFNRSDLARSTRRGFSRGWPSVVAVVGNWCGKKKRDIVMGIWNAHTSIGNITGSLIASIVLSYGWGWSFVVPDLIIAFMGVLVSLLLPVSLESVGADREEDEDDDEVDSPKKNERE</sequence>
<keyword evidence="2 6" id="KW-0812">Transmembrane</keyword>
<keyword evidence="3 6" id="KW-1133">Transmembrane helix</keyword>
<dbReference type="EMBL" id="VEPZ02000982">
    <property type="protein sequence ID" value="KAE8705245.1"/>
    <property type="molecule type" value="Genomic_DNA"/>
</dbReference>
<feature type="region of interest" description="Disordered" evidence="5">
    <location>
        <begin position="184"/>
        <end position="205"/>
    </location>
</feature>